<protein>
    <submittedName>
        <fullName evidence="1">Uncharacterized protein</fullName>
    </submittedName>
</protein>
<organism evidence="1 2">
    <name type="scientific">Stylosanthes scabra</name>
    <dbReference type="NCBI Taxonomy" id="79078"/>
    <lineage>
        <taxon>Eukaryota</taxon>
        <taxon>Viridiplantae</taxon>
        <taxon>Streptophyta</taxon>
        <taxon>Embryophyta</taxon>
        <taxon>Tracheophyta</taxon>
        <taxon>Spermatophyta</taxon>
        <taxon>Magnoliopsida</taxon>
        <taxon>eudicotyledons</taxon>
        <taxon>Gunneridae</taxon>
        <taxon>Pentapetalae</taxon>
        <taxon>rosids</taxon>
        <taxon>fabids</taxon>
        <taxon>Fabales</taxon>
        <taxon>Fabaceae</taxon>
        <taxon>Papilionoideae</taxon>
        <taxon>50 kb inversion clade</taxon>
        <taxon>dalbergioids sensu lato</taxon>
        <taxon>Dalbergieae</taxon>
        <taxon>Pterocarpus clade</taxon>
        <taxon>Stylosanthes</taxon>
    </lineage>
</organism>
<accession>A0ABU6X8Z9</accession>
<evidence type="ECO:0000313" key="1">
    <source>
        <dbReference type="EMBL" id="MED6193438.1"/>
    </source>
</evidence>
<evidence type="ECO:0000313" key="2">
    <source>
        <dbReference type="Proteomes" id="UP001341840"/>
    </source>
</evidence>
<sequence>MRVLDIFRKASGMKVNLDKSKALCSKHISNKRKEMFTGKLTMNRQFLYKGKTDGRNLNLLKWNIIVTVKKHGELSVRDACHTNHTLLGEAYPTLIFVLDTTNSLKQFRIA</sequence>
<name>A0ABU6X8Z9_9FABA</name>
<keyword evidence="2" id="KW-1185">Reference proteome</keyword>
<gene>
    <name evidence="1" type="ORF">PIB30_019553</name>
</gene>
<comment type="caution">
    <text evidence="1">The sequence shown here is derived from an EMBL/GenBank/DDBJ whole genome shotgun (WGS) entry which is preliminary data.</text>
</comment>
<proteinExistence type="predicted"/>
<dbReference type="EMBL" id="JASCZI010211509">
    <property type="protein sequence ID" value="MED6193438.1"/>
    <property type="molecule type" value="Genomic_DNA"/>
</dbReference>
<dbReference type="Proteomes" id="UP001341840">
    <property type="component" value="Unassembled WGS sequence"/>
</dbReference>
<reference evidence="1 2" key="1">
    <citation type="journal article" date="2023" name="Plants (Basel)">
        <title>Bridging the Gap: Combining Genomics and Transcriptomics Approaches to Understand Stylosanthes scabra, an Orphan Legume from the Brazilian Caatinga.</title>
        <authorList>
            <person name="Ferreira-Neto J.R.C."/>
            <person name="da Silva M.D."/>
            <person name="Binneck E."/>
            <person name="de Melo N.F."/>
            <person name="da Silva R.H."/>
            <person name="de Melo A.L.T.M."/>
            <person name="Pandolfi V."/>
            <person name="Bustamante F.O."/>
            <person name="Brasileiro-Vidal A.C."/>
            <person name="Benko-Iseppon A.M."/>
        </authorList>
    </citation>
    <scope>NUCLEOTIDE SEQUENCE [LARGE SCALE GENOMIC DNA]</scope>
    <source>
        <tissue evidence="1">Leaves</tissue>
    </source>
</reference>